<feature type="domain" description="KAP NTPase" evidence="3">
    <location>
        <begin position="199"/>
        <end position="471"/>
    </location>
</feature>
<evidence type="ECO:0000259" key="3">
    <source>
        <dbReference type="Pfam" id="PF07693"/>
    </source>
</evidence>
<feature type="transmembrane region" description="Helical" evidence="2">
    <location>
        <begin position="140"/>
        <end position="160"/>
    </location>
</feature>
<accession>A0A1W1Z6Q5</accession>
<dbReference type="SUPFAM" id="SSF52540">
    <property type="entry name" value="P-loop containing nucleoside triphosphate hydrolases"/>
    <property type="match status" value="1"/>
</dbReference>
<keyword evidence="2" id="KW-0472">Membrane</keyword>
<keyword evidence="2" id="KW-0812">Transmembrane</keyword>
<keyword evidence="5" id="KW-1185">Reference proteome</keyword>
<evidence type="ECO:0000256" key="2">
    <source>
        <dbReference type="SAM" id="Phobius"/>
    </source>
</evidence>
<protein>
    <submittedName>
        <fullName evidence="4">KAP family P-loop domain-containing protein</fullName>
    </submittedName>
</protein>
<sequence length="874" mass="102291">MSAQSQNKSDEADDEVQPIVKKKTEIQSGKFDRESYKSDVKLAWFYKCLIGVVLSFLFAVPFKKVLNDILVEPILQFCANDSYWIDCVLIAFLVYSIRYTILNMSKLLIPTGSSLVTMLGISIIYIGVFRQSGEYEFYHLKLLCLAWISYLDLVILAMMLRLASYKVYSLPINVLERHLSFIEDAPIIATYADLYGNGGYAKKLAAHINATTTVNAFGIGVFASWGSGKTDYLNRLEEDLILNEDNLVFEFNPWRVKSDAIVDEFFKTLSVNLKPFNKSITADLKEYSKRILQTGKEIEYRFLDTLVNNWSDDDTLKKKQEEINSAIKLSGKRIVVLIDDLDRLTGKEVMEVLRIIRNTANFVNTFFIVTLDQDYIVKTLVNTKDFANEKEYLRKIFQLTITLPAFRKKIFVEELERLLITGETRQKEAGILKLVVEKLSSESFNDLKDIFENYIDNVRELKRFCNSFKVAFEILKDEVEISDLFVLELIKNKYLEVYNYVKSREPFDFNAGESIELKDERVISKFFLENGYDVNVNKYAMSAFTFLASSSGKNQRRFSRLRNFHLYFSYQLFDQISFAEFNVLLTKSAEEMIVTINNWSETVKYGELRNLLQEIVPENNNELNKILTVFLNIDKDRVFWLEIVKEKIFTSRVQTVKQYFEEHRNSYKTYLIKFFKDSNIPIHSRSYLLHQFLTLFFLTDEVANYERIFKDKVEIQKIQIQLLKDEFADASSTNDSAMSLLKYIYESIDAKTHIVTIYQPALKLMKDKLLHDNKYFEDYILSFFRPLGIPYLGDIVPEPFFNEIFSDLETFKEKLKGFRFERINEEIYEVLKLEIINKIDHMRPGVPIEIESGHKRIIEKLMIMNDMLDNNEQT</sequence>
<dbReference type="OrthoDB" id="88903at2"/>
<dbReference type="InterPro" id="IPR052754">
    <property type="entry name" value="NTPase_KAP_P-loop"/>
</dbReference>
<dbReference type="RefSeq" id="WP_084236764.1">
    <property type="nucleotide sequence ID" value="NZ_FWXT01000001.1"/>
</dbReference>
<organism evidence="4 5">
    <name type="scientific">Pedobacter africanus</name>
    <dbReference type="NCBI Taxonomy" id="151894"/>
    <lineage>
        <taxon>Bacteria</taxon>
        <taxon>Pseudomonadati</taxon>
        <taxon>Bacteroidota</taxon>
        <taxon>Sphingobacteriia</taxon>
        <taxon>Sphingobacteriales</taxon>
        <taxon>Sphingobacteriaceae</taxon>
        <taxon>Pedobacter</taxon>
    </lineage>
</organism>
<feature type="region of interest" description="Disordered" evidence="1">
    <location>
        <begin position="1"/>
        <end position="21"/>
    </location>
</feature>
<gene>
    <name evidence="4" type="ORF">SAMN04488524_0420</name>
</gene>
<dbReference type="PANTHER" id="PTHR22674:SF6">
    <property type="entry name" value="NTPASE KAP FAMILY P-LOOP DOMAIN-CONTAINING PROTEIN 1"/>
    <property type="match status" value="1"/>
</dbReference>
<evidence type="ECO:0000313" key="5">
    <source>
        <dbReference type="Proteomes" id="UP000192756"/>
    </source>
</evidence>
<name>A0A1W1Z6Q5_9SPHI</name>
<evidence type="ECO:0000256" key="1">
    <source>
        <dbReference type="SAM" id="MobiDB-lite"/>
    </source>
</evidence>
<dbReference type="InterPro" id="IPR011646">
    <property type="entry name" value="KAP_P-loop"/>
</dbReference>
<keyword evidence="2" id="KW-1133">Transmembrane helix</keyword>
<dbReference type="InterPro" id="IPR027417">
    <property type="entry name" value="P-loop_NTPase"/>
</dbReference>
<feature type="transmembrane region" description="Helical" evidence="2">
    <location>
        <begin position="107"/>
        <end position="128"/>
    </location>
</feature>
<dbReference type="Pfam" id="PF07693">
    <property type="entry name" value="KAP_NTPase"/>
    <property type="match status" value="1"/>
</dbReference>
<feature type="transmembrane region" description="Helical" evidence="2">
    <location>
        <begin position="83"/>
        <end position="101"/>
    </location>
</feature>
<dbReference type="STRING" id="151894.SAMN04488524_0420"/>
<dbReference type="Proteomes" id="UP000192756">
    <property type="component" value="Unassembled WGS sequence"/>
</dbReference>
<proteinExistence type="predicted"/>
<feature type="transmembrane region" description="Helical" evidence="2">
    <location>
        <begin position="44"/>
        <end position="62"/>
    </location>
</feature>
<dbReference type="PANTHER" id="PTHR22674">
    <property type="entry name" value="NTPASE, KAP FAMILY P-LOOP DOMAIN-CONTAINING 1"/>
    <property type="match status" value="1"/>
</dbReference>
<dbReference type="EMBL" id="FWXT01000001">
    <property type="protein sequence ID" value="SMC44054.1"/>
    <property type="molecule type" value="Genomic_DNA"/>
</dbReference>
<reference evidence="5" key="1">
    <citation type="submission" date="2017-04" db="EMBL/GenBank/DDBJ databases">
        <authorList>
            <person name="Varghese N."/>
            <person name="Submissions S."/>
        </authorList>
    </citation>
    <scope>NUCLEOTIDE SEQUENCE [LARGE SCALE GENOMIC DNA]</scope>
    <source>
        <strain evidence="5">DSM 12126</strain>
    </source>
</reference>
<dbReference type="Gene3D" id="3.40.50.300">
    <property type="entry name" value="P-loop containing nucleotide triphosphate hydrolases"/>
    <property type="match status" value="1"/>
</dbReference>
<dbReference type="AlphaFoldDB" id="A0A1W1Z6Q5"/>
<evidence type="ECO:0000313" key="4">
    <source>
        <dbReference type="EMBL" id="SMC44054.1"/>
    </source>
</evidence>